<dbReference type="PANTHER" id="PTHR16128:SF5">
    <property type="entry name" value="FAD_NAD(P)-BINDING OXIDOREDUCTASE FAMILY PROTEIN"/>
    <property type="match status" value="1"/>
</dbReference>
<sequence>MPSIAIIGAGLSGLTLAHQLCDFAEISLFEKSWRPGGRLATREHPDMSFDHGAQFFTIRTNRFRTFVQPLLDNACLQRWDARFVEYEGAQIMHQRQWDAEFPHYVAVPGMNVLAAEMAKGLNITTECQITSLQRHADGWFLKDEKNQRYGSFDWVLVCLPAQQSAALLPKDFCHHPAVSSIEMLGCYALMLGFDEPLTLPFDAALVRQADISWMSVNSSKPGRPERFTLLVQATNQWANEHMDWSDDAVMSHMLAEIERVTGQPVSHAQHQQLHRWRYANICKQSQANVYLDRQLQLAACGDWCHHGRVEAAFGSADRLASALRG</sequence>
<dbReference type="InterPro" id="IPR002937">
    <property type="entry name" value="Amino_oxidase"/>
</dbReference>
<dbReference type="Pfam" id="PF13450">
    <property type="entry name" value="NAD_binding_8"/>
    <property type="match status" value="1"/>
</dbReference>
<gene>
    <name evidence="2" type="ORF">MPL1_02046</name>
</gene>
<evidence type="ECO:0000313" key="3">
    <source>
        <dbReference type="Proteomes" id="UP000012019"/>
    </source>
</evidence>
<dbReference type="Gene3D" id="3.50.50.60">
    <property type="entry name" value="FAD/NAD(P)-binding domain"/>
    <property type="match status" value="1"/>
</dbReference>
<dbReference type="AlphaFoldDB" id="M7P3E6"/>
<name>M7P3E6_9GAMM</name>
<dbReference type="RefSeq" id="WP_009725458.1">
    <property type="nucleotide sequence ID" value="NZ_APHR01000009.1"/>
</dbReference>
<dbReference type="SUPFAM" id="SSF51905">
    <property type="entry name" value="FAD/NAD(P)-binding domain"/>
    <property type="match status" value="1"/>
</dbReference>
<feature type="domain" description="Amine oxidase" evidence="1">
    <location>
        <begin position="103"/>
        <end position="322"/>
    </location>
</feature>
<keyword evidence="3" id="KW-1185">Reference proteome</keyword>
<comment type="caution">
    <text evidence="2">The sequence shown here is derived from an EMBL/GenBank/DDBJ whole genome shotgun (WGS) entry which is preliminary data.</text>
</comment>
<proteinExistence type="predicted"/>
<dbReference type="Gene3D" id="3.90.660.10">
    <property type="match status" value="1"/>
</dbReference>
<dbReference type="OrthoDB" id="5792777at2"/>
<dbReference type="Pfam" id="PF01593">
    <property type="entry name" value="Amino_oxidase"/>
    <property type="match status" value="1"/>
</dbReference>
<accession>M7P3E6</accession>
<protein>
    <recommendedName>
        <fullName evidence="1">Amine oxidase domain-containing protein</fullName>
    </recommendedName>
</protein>
<dbReference type="eggNOG" id="COG3380">
    <property type="taxonomic scope" value="Bacteria"/>
</dbReference>
<dbReference type="Proteomes" id="UP000012019">
    <property type="component" value="Unassembled WGS sequence"/>
</dbReference>
<reference evidence="2 3" key="1">
    <citation type="journal article" date="2013" name="Genome Announc.">
        <title>Draft Genome Sequence of Methylophaga lonarensis MPLT, a Haloalkaliphilic (Non-Methane-Utilizing) Methylotroph.</title>
        <authorList>
            <person name="Shetty S.A."/>
            <person name="Marathe N.P."/>
            <person name="Munot H."/>
            <person name="Antony C.P."/>
            <person name="Dhotre D.P."/>
            <person name="Murrell J.C."/>
            <person name="Shouche Y.S."/>
        </authorList>
    </citation>
    <scope>NUCLEOTIDE SEQUENCE [LARGE SCALE GENOMIC DNA]</scope>
    <source>
        <strain evidence="2 3">MPL</strain>
    </source>
</reference>
<dbReference type="STRING" id="1286106.MPL1_02046"/>
<dbReference type="InterPro" id="IPR036188">
    <property type="entry name" value="FAD/NAD-bd_sf"/>
</dbReference>
<evidence type="ECO:0000259" key="1">
    <source>
        <dbReference type="Pfam" id="PF01593"/>
    </source>
</evidence>
<evidence type="ECO:0000313" key="2">
    <source>
        <dbReference type="EMBL" id="EMR14041.1"/>
    </source>
</evidence>
<dbReference type="EMBL" id="APHR01000009">
    <property type="protein sequence ID" value="EMR14041.1"/>
    <property type="molecule type" value="Genomic_DNA"/>
</dbReference>
<dbReference type="GO" id="GO:0016491">
    <property type="term" value="F:oxidoreductase activity"/>
    <property type="evidence" value="ECO:0007669"/>
    <property type="project" value="InterPro"/>
</dbReference>
<dbReference type="PANTHER" id="PTHR16128">
    <property type="entry name" value="FAD/NAD(P)-BINDING OXIDOREDUCTASE FAMILY PROTEIN"/>
    <property type="match status" value="1"/>
</dbReference>
<dbReference type="PATRIC" id="fig|1286106.3.peg.412"/>
<organism evidence="2 3">
    <name type="scientific">Methylophaga lonarensis MPL</name>
    <dbReference type="NCBI Taxonomy" id="1286106"/>
    <lineage>
        <taxon>Bacteria</taxon>
        <taxon>Pseudomonadati</taxon>
        <taxon>Pseudomonadota</taxon>
        <taxon>Gammaproteobacteria</taxon>
        <taxon>Thiotrichales</taxon>
        <taxon>Piscirickettsiaceae</taxon>
        <taxon>Methylophaga</taxon>
    </lineage>
</organism>